<evidence type="ECO:0000313" key="4">
    <source>
        <dbReference type="Proteomes" id="UP000516305"/>
    </source>
</evidence>
<dbReference type="GO" id="GO:0016787">
    <property type="term" value="F:hydrolase activity"/>
    <property type="evidence" value="ECO:0007669"/>
    <property type="project" value="UniProtKB-KW"/>
</dbReference>
<dbReference type="Gene3D" id="3.40.50.1820">
    <property type="entry name" value="alpha/beta hydrolase"/>
    <property type="match status" value="1"/>
</dbReference>
<dbReference type="Proteomes" id="UP000516305">
    <property type="component" value="Chromosome"/>
</dbReference>
<reference evidence="3 4" key="1">
    <citation type="submission" date="2020-08" db="EMBL/GenBank/DDBJ databases">
        <title>Croceimicrobium hydrocarbonivorans gen. nov., sp. nov., a novel marine bacterium isolated from a bacterial consortium that degrades polyethylene terephthalate.</title>
        <authorList>
            <person name="Liu R."/>
        </authorList>
    </citation>
    <scope>NUCLEOTIDE SEQUENCE [LARGE SCALE GENOMIC DNA]</scope>
    <source>
        <strain evidence="3 4">A20-9</strain>
    </source>
</reference>
<sequence length="328" mass="36396">MKKGLLISILIIGLLTAFYFAGPRPEVISLDTSLPEIEASIEELDHYLAVREAAFELRKDNEARIIWADSIRQTEWVVLYLHGFSASQGEGAPLHQHIAEKLGANLLLARLAGHGYQKEQLGEYTALGAWEDAKEFLALAEKLGQKVLIMGTSTGCSYALNLAAEFPSKVKALINLSPNIRVKDPNALLLDDPWGEQIAHLVLGNQRRVVSDSAGHALYWDTLYTVHALVELENLLESTLIPETFARVKQPVLNLCYYKSETEQDPVVSVAKIEWMHELLGTPENQKRLVKLDKVGNHVLGSPVKSKDLPGTEKAISDFLDEILLSEN</sequence>
<dbReference type="AlphaFoldDB" id="A0A7H0VFI3"/>
<dbReference type="PANTHER" id="PTHR43798:SF31">
    <property type="entry name" value="AB HYDROLASE SUPERFAMILY PROTEIN YCLE"/>
    <property type="match status" value="1"/>
</dbReference>
<evidence type="ECO:0000259" key="2">
    <source>
        <dbReference type="Pfam" id="PF00561"/>
    </source>
</evidence>
<dbReference type="SUPFAM" id="SSF53474">
    <property type="entry name" value="alpha/beta-Hydrolases"/>
    <property type="match status" value="1"/>
</dbReference>
<dbReference type="InterPro" id="IPR050266">
    <property type="entry name" value="AB_hydrolase_sf"/>
</dbReference>
<keyword evidence="4" id="KW-1185">Reference proteome</keyword>
<feature type="domain" description="AB hydrolase-1" evidence="2">
    <location>
        <begin position="77"/>
        <end position="186"/>
    </location>
</feature>
<gene>
    <name evidence="3" type="ORF">H4K34_01165</name>
</gene>
<dbReference type="KEGG" id="chyd:H4K34_01165"/>
<dbReference type="RefSeq" id="WP_210759008.1">
    <property type="nucleotide sequence ID" value="NZ_CP060139.1"/>
</dbReference>
<name>A0A7H0VFI3_9FLAO</name>
<protein>
    <submittedName>
        <fullName evidence="3">Alpha/beta hydrolase</fullName>
    </submittedName>
</protein>
<dbReference type="GO" id="GO:0016020">
    <property type="term" value="C:membrane"/>
    <property type="evidence" value="ECO:0007669"/>
    <property type="project" value="TreeGrafter"/>
</dbReference>
<proteinExistence type="predicted"/>
<organism evidence="3 4">
    <name type="scientific">Croceimicrobium hydrocarbonivorans</name>
    <dbReference type="NCBI Taxonomy" id="2761580"/>
    <lineage>
        <taxon>Bacteria</taxon>
        <taxon>Pseudomonadati</taxon>
        <taxon>Bacteroidota</taxon>
        <taxon>Flavobacteriia</taxon>
        <taxon>Flavobacteriales</taxon>
        <taxon>Owenweeksiaceae</taxon>
        <taxon>Croceimicrobium</taxon>
    </lineage>
</organism>
<dbReference type="EMBL" id="CP060139">
    <property type="protein sequence ID" value="QNR24481.1"/>
    <property type="molecule type" value="Genomic_DNA"/>
</dbReference>
<evidence type="ECO:0000313" key="3">
    <source>
        <dbReference type="EMBL" id="QNR24481.1"/>
    </source>
</evidence>
<dbReference type="InterPro" id="IPR029058">
    <property type="entry name" value="AB_hydrolase_fold"/>
</dbReference>
<accession>A0A7H0VFI3</accession>
<dbReference type="PANTHER" id="PTHR43798">
    <property type="entry name" value="MONOACYLGLYCEROL LIPASE"/>
    <property type="match status" value="1"/>
</dbReference>
<keyword evidence="1 3" id="KW-0378">Hydrolase</keyword>
<dbReference type="Pfam" id="PF00561">
    <property type="entry name" value="Abhydrolase_1"/>
    <property type="match status" value="1"/>
</dbReference>
<evidence type="ECO:0000256" key="1">
    <source>
        <dbReference type="ARBA" id="ARBA00022801"/>
    </source>
</evidence>
<dbReference type="InterPro" id="IPR000073">
    <property type="entry name" value="AB_hydrolase_1"/>
</dbReference>